<accession>A0A4Q7IHV7</accession>
<keyword evidence="4" id="KW-0812">Transmembrane</keyword>
<keyword evidence="7" id="KW-0998">Cell outer membrane</keyword>
<dbReference type="Pfam" id="PF00593">
    <property type="entry name" value="TonB_dep_Rec_b-barrel"/>
    <property type="match status" value="1"/>
</dbReference>
<dbReference type="PANTHER" id="PTHR30069:SF40">
    <property type="entry name" value="TONB-DEPENDENT RECEPTOR NMB0964-RELATED"/>
    <property type="match status" value="1"/>
</dbReference>
<dbReference type="SUPFAM" id="SSF56935">
    <property type="entry name" value="Porins"/>
    <property type="match status" value="1"/>
</dbReference>
<feature type="domain" description="TonB-dependent receptor-like beta-barrel" evidence="8">
    <location>
        <begin position="19"/>
        <end position="411"/>
    </location>
</feature>
<dbReference type="Gene3D" id="2.40.170.20">
    <property type="entry name" value="TonB-dependent receptor, beta-barrel domain"/>
    <property type="match status" value="1"/>
</dbReference>
<proteinExistence type="predicted"/>
<keyword evidence="6" id="KW-0472">Membrane</keyword>
<dbReference type="InterPro" id="IPR036942">
    <property type="entry name" value="Beta-barrel_TonB_sf"/>
</dbReference>
<keyword evidence="2" id="KW-0813">Transport</keyword>
<keyword evidence="3" id="KW-1134">Transmembrane beta strand</keyword>
<keyword evidence="5" id="KW-0798">TonB box</keyword>
<dbReference type="RefSeq" id="WP_130257191.1">
    <property type="nucleotide sequence ID" value="NZ_PNEC01000031.1"/>
</dbReference>
<evidence type="ECO:0000259" key="8">
    <source>
        <dbReference type="Pfam" id="PF00593"/>
    </source>
</evidence>
<dbReference type="Proteomes" id="UP000291338">
    <property type="component" value="Unassembled WGS sequence"/>
</dbReference>
<dbReference type="GO" id="GO:0015344">
    <property type="term" value="F:siderophore uptake transmembrane transporter activity"/>
    <property type="evidence" value="ECO:0007669"/>
    <property type="project" value="TreeGrafter"/>
</dbReference>
<dbReference type="GO" id="GO:0044718">
    <property type="term" value="P:siderophore transmembrane transport"/>
    <property type="evidence" value="ECO:0007669"/>
    <property type="project" value="TreeGrafter"/>
</dbReference>
<evidence type="ECO:0000256" key="7">
    <source>
        <dbReference type="ARBA" id="ARBA00023237"/>
    </source>
</evidence>
<evidence type="ECO:0000256" key="5">
    <source>
        <dbReference type="ARBA" id="ARBA00023077"/>
    </source>
</evidence>
<dbReference type="InterPro" id="IPR039426">
    <property type="entry name" value="TonB-dep_rcpt-like"/>
</dbReference>
<organism evidence="9 10">
    <name type="scientific">Pseudoalteromonas phenolica</name>
    <dbReference type="NCBI Taxonomy" id="161398"/>
    <lineage>
        <taxon>Bacteria</taxon>
        <taxon>Pseudomonadati</taxon>
        <taxon>Pseudomonadota</taxon>
        <taxon>Gammaproteobacteria</taxon>
        <taxon>Alteromonadales</taxon>
        <taxon>Pseudoalteromonadaceae</taxon>
        <taxon>Pseudoalteromonas</taxon>
    </lineage>
</organism>
<comment type="subcellular location">
    <subcellularLocation>
        <location evidence="1">Cell outer membrane</location>
        <topology evidence="1">Multi-pass membrane protein</topology>
    </subcellularLocation>
</comment>
<name>A0A4Q7IHV7_9GAMM</name>
<evidence type="ECO:0000256" key="6">
    <source>
        <dbReference type="ARBA" id="ARBA00023136"/>
    </source>
</evidence>
<evidence type="ECO:0000256" key="3">
    <source>
        <dbReference type="ARBA" id="ARBA00022452"/>
    </source>
</evidence>
<evidence type="ECO:0000256" key="1">
    <source>
        <dbReference type="ARBA" id="ARBA00004571"/>
    </source>
</evidence>
<comment type="caution">
    <text evidence="9">The sequence shown here is derived from an EMBL/GenBank/DDBJ whole genome shotgun (WGS) entry which is preliminary data.</text>
</comment>
<evidence type="ECO:0000256" key="4">
    <source>
        <dbReference type="ARBA" id="ARBA00022692"/>
    </source>
</evidence>
<dbReference type="EMBL" id="PPSX01000100">
    <property type="protein sequence ID" value="RZQ51410.1"/>
    <property type="molecule type" value="Genomic_DNA"/>
</dbReference>
<reference evidence="9 10" key="1">
    <citation type="submission" date="2018-01" db="EMBL/GenBank/DDBJ databases">
        <title>Co-occurrence of chitin degradation, pigmentation and bioactivity in marine Pseudoalteromonas.</title>
        <authorList>
            <person name="Paulsen S."/>
            <person name="Gram L."/>
            <person name="Machado H."/>
        </authorList>
    </citation>
    <scope>NUCLEOTIDE SEQUENCE [LARGE SCALE GENOMIC DNA]</scope>
    <source>
        <strain evidence="9 10">S3898</strain>
    </source>
</reference>
<keyword evidence="9" id="KW-0675">Receptor</keyword>
<dbReference type="AlphaFoldDB" id="A0A4Q7IHV7"/>
<dbReference type="InterPro" id="IPR000531">
    <property type="entry name" value="Beta-barrel_TonB"/>
</dbReference>
<dbReference type="PANTHER" id="PTHR30069">
    <property type="entry name" value="TONB-DEPENDENT OUTER MEMBRANE RECEPTOR"/>
    <property type="match status" value="1"/>
</dbReference>
<evidence type="ECO:0000313" key="9">
    <source>
        <dbReference type="EMBL" id="RZQ51410.1"/>
    </source>
</evidence>
<sequence>DHDDHDEESVFARVKQDRWQALLNYSLHNDYIENISVKAGFTDYEHSEIEGGMIGTTFKNKTTELRTNIEHRLGEWHGIVGYHFASSDYEAQGEEAFTPATDTTSHAIYLLEEKQLGNLTLELGARLEDYLLESVITEKHHDEHEEDHDHHEEEHHELSTLAYELSQTNVSFSIGGVYDYSEGQNIAINLSHSERSPLTAELLSNGVHIATSTYELGLGYHLEDGEVHFEPENIEQEIATNFDVSFRKFSGKFGYTVNFFYNDVENYYYQENTGLIYSAEHGIEEADHEHEGALPVYQFQSQDAYLYGLELDAHYNVNANNTVKFFADSITAKLKDDGYLPRIPNNKFGVNYEYTRGKLVTDLTITHYASQDNITAYETTTDSYTLIDLSMQYDLALAGVDMLTYLNIDNITDELGFVHSSVIKEQAPLPGRNIRFGVKAFF</sequence>
<protein>
    <submittedName>
        <fullName evidence="9">TonB-dependent receptor</fullName>
    </submittedName>
</protein>
<gene>
    <name evidence="9" type="ORF">C1E23_19725</name>
</gene>
<evidence type="ECO:0000256" key="2">
    <source>
        <dbReference type="ARBA" id="ARBA00022448"/>
    </source>
</evidence>
<dbReference type="GO" id="GO:0009279">
    <property type="term" value="C:cell outer membrane"/>
    <property type="evidence" value="ECO:0007669"/>
    <property type="project" value="UniProtKB-SubCell"/>
</dbReference>
<evidence type="ECO:0000313" key="10">
    <source>
        <dbReference type="Proteomes" id="UP000291338"/>
    </source>
</evidence>
<feature type="non-terminal residue" evidence="9">
    <location>
        <position position="1"/>
    </location>
</feature>